<proteinExistence type="predicted"/>
<gene>
    <name evidence="1" type="ORF">RM706_05555</name>
</gene>
<sequence>MKSIKKYLRNHKVSYTKDAAKEFRFEGDGQTPDQWMAGFPLKSDPGDGFMILPKLSHKQKYRA</sequence>
<accession>A0ABU3AAB5</accession>
<dbReference type="RefSeq" id="WP_311350035.1">
    <property type="nucleotide sequence ID" value="NZ_JAVRHR010000001.1"/>
</dbReference>
<reference evidence="1 2" key="1">
    <citation type="submission" date="2023-09" db="EMBL/GenBank/DDBJ databases">
        <authorList>
            <person name="Rey-Velasco X."/>
        </authorList>
    </citation>
    <scope>NUCLEOTIDE SEQUENCE [LARGE SCALE GENOMIC DNA]</scope>
    <source>
        <strain evidence="1 2">F388</strain>
    </source>
</reference>
<dbReference type="EMBL" id="JAVRHR010000001">
    <property type="protein sequence ID" value="MDT0606482.1"/>
    <property type="molecule type" value="Genomic_DNA"/>
</dbReference>
<name>A0ABU3AAB5_9FLAO</name>
<organism evidence="1 2">
    <name type="scientific">Croceitalea rosinachiae</name>
    <dbReference type="NCBI Taxonomy" id="3075596"/>
    <lineage>
        <taxon>Bacteria</taxon>
        <taxon>Pseudomonadati</taxon>
        <taxon>Bacteroidota</taxon>
        <taxon>Flavobacteriia</taxon>
        <taxon>Flavobacteriales</taxon>
        <taxon>Flavobacteriaceae</taxon>
        <taxon>Croceitalea</taxon>
    </lineage>
</organism>
<comment type="caution">
    <text evidence="1">The sequence shown here is derived from an EMBL/GenBank/DDBJ whole genome shotgun (WGS) entry which is preliminary data.</text>
</comment>
<keyword evidence="2" id="KW-1185">Reference proteome</keyword>
<evidence type="ECO:0000313" key="1">
    <source>
        <dbReference type="EMBL" id="MDT0606482.1"/>
    </source>
</evidence>
<protein>
    <submittedName>
        <fullName evidence="1">Uncharacterized protein</fullName>
    </submittedName>
</protein>
<evidence type="ECO:0000313" key="2">
    <source>
        <dbReference type="Proteomes" id="UP001255246"/>
    </source>
</evidence>
<dbReference type="Proteomes" id="UP001255246">
    <property type="component" value="Unassembled WGS sequence"/>
</dbReference>